<dbReference type="RefSeq" id="WP_056964269.1">
    <property type="nucleotide sequence ID" value="NZ_AZFC01000016.1"/>
</dbReference>
<dbReference type="CDD" id="cd00093">
    <property type="entry name" value="HTH_XRE"/>
    <property type="match status" value="1"/>
</dbReference>
<reference evidence="2 3" key="1">
    <citation type="journal article" date="2015" name="Genome Announc.">
        <title>Expanding the biotechnology potential of lactobacilli through comparative genomics of 213 strains and associated genera.</title>
        <authorList>
            <person name="Sun Z."/>
            <person name="Harris H.M."/>
            <person name="McCann A."/>
            <person name="Guo C."/>
            <person name="Argimon S."/>
            <person name="Zhang W."/>
            <person name="Yang X."/>
            <person name="Jeffery I.B."/>
            <person name="Cooney J.C."/>
            <person name="Kagawa T.F."/>
            <person name="Liu W."/>
            <person name="Song Y."/>
            <person name="Salvetti E."/>
            <person name="Wrobel A."/>
            <person name="Rasinkangas P."/>
            <person name="Parkhill J."/>
            <person name="Rea M.C."/>
            <person name="O'Sullivan O."/>
            <person name="Ritari J."/>
            <person name="Douillard F.P."/>
            <person name="Paul Ross R."/>
            <person name="Yang R."/>
            <person name="Briner A.E."/>
            <person name="Felis G.E."/>
            <person name="de Vos W.M."/>
            <person name="Barrangou R."/>
            <person name="Klaenhammer T.R."/>
            <person name="Caufield P.W."/>
            <person name="Cui Y."/>
            <person name="Zhang H."/>
            <person name="O'Toole P.W."/>
        </authorList>
    </citation>
    <scope>NUCLEOTIDE SEQUENCE [LARGE SCALE GENOMIC DNA]</scope>
    <source>
        <strain evidence="2 3">DSM 15429</strain>
    </source>
</reference>
<protein>
    <submittedName>
        <fullName evidence="2">XRE family transcriptional regulator</fullName>
    </submittedName>
</protein>
<dbReference type="AlphaFoldDB" id="A0A0R1QV25"/>
<dbReference type="InterPro" id="IPR001387">
    <property type="entry name" value="Cro/C1-type_HTH"/>
</dbReference>
<comment type="caution">
    <text evidence="2">The sequence shown here is derived from an EMBL/GenBank/DDBJ whole genome shotgun (WGS) entry which is preliminary data.</text>
</comment>
<dbReference type="Gene3D" id="1.25.40.10">
    <property type="entry name" value="Tetratricopeptide repeat domain"/>
    <property type="match status" value="1"/>
</dbReference>
<dbReference type="InterPro" id="IPR011990">
    <property type="entry name" value="TPR-like_helical_dom_sf"/>
</dbReference>
<accession>A0A0R1QV25</accession>
<evidence type="ECO:0000313" key="3">
    <source>
        <dbReference type="Proteomes" id="UP000051835"/>
    </source>
</evidence>
<dbReference type="PATRIC" id="fig|1423805.4.peg.1519"/>
<dbReference type="InterPro" id="IPR053163">
    <property type="entry name" value="HTH-type_regulator_Rgg"/>
</dbReference>
<dbReference type="Pfam" id="PF01381">
    <property type="entry name" value="HTH_3"/>
    <property type="match status" value="1"/>
</dbReference>
<evidence type="ECO:0000313" key="2">
    <source>
        <dbReference type="EMBL" id="KRL48351.1"/>
    </source>
</evidence>
<dbReference type="GO" id="GO:0003677">
    <property type="term" value="F:DNA binding"/>
    <property type="evidence" value="ECO:0007669"/>
    <property type="project" value="InterPro"/>
</dbReference>
<dbReference type="Proteomes" id="UP000051835">
    <property type="component" value="Unassembled WGS sequence"/>
</dbReference>
<dbReference type="EMBL" id="AZFC01000016">
    <property type="protein sequence ID" value="KRL48351.1"/>
    <property type="molecule type" value="Genomic_DNA"/>
</dbReference>
<dbReference type="SUPFAM" id="SSF47413">
    <property type="entry name" value="lambda repressor-like DNA-binding domains"/>
    <property type="match status" value="1"/>
</dbReference>
<evidence type="ECO:0000259" key="1">
    <source>
        <dbReference type="PROSITE" id="PS50943"/>
    </source>
</evidence>
<name>A0A0R1QV25_9LACO</name>
<feature type="domain" description="HTH cro/C1-type" evidence="1">
    <location>
        <begin position="8"/>
        <end position="61"/>
    </location>
</feature>
<dbReference type="InterPro" id="IPR010982">
    <property type="entry name" value="Lambda_DNA-bd_dom_sf"/>
</dbReference>
<gene>
    <name evidence="2" type="ORF">FD37_GL001482</name>
</gene>
<dbReference type="PANTHER" id="PTHR37038">
    <property type="entry name" value="TRANSCRIPTIONAL REGULATOR-RELATED"/>
    <property type="match status" value="1"/>
</dbReference>
<proteinExistence type="predicted"/>
<organism evidence="2 3">
    <name type="scientific">Levilactobacillus spicheri DSM 15429</name>
    <dbReference type="NCBI Taxonomy" id="1423805"/>
    <lineage>
        <taxon>Bacteria</taxon>
        <taxon>Bacillati</taxon>
        <taxon>Bacillota</taxon>
        <taxon>Bacilli</taxon>
        <taxon>Lactobacillales</taxon>
        <taxon>Lactobacillaceae</taxon>
        <taxon>Levilactobacillus</taxon>
    </lineage>
</organism>
<sequence>MLSIGETLKQIRHNQGLTQNQLYDGLISPSFASRLERGLHSVTADTLFAILDRLMIDPTEFQFIQRGYHPSVAQRTFNQITTANSQQNFPWLRHLDQQYRDSNLPNLQALATLANLSISIFDDRPIDTSRTDQLWRRFNRSQLWNLTEIRQASMWLMIAEAKHAQSQILQGIDKMHHSCARYMVHQTDTFRLQQPLLDFDNLAFQVLVQSHRYQEAKQFWPHWRPADPERLNIESRITQLVTNCFWDWYFGDFDQADHQAKLIQQIPTNKDSLNVHDVLRAYRYFAQRYRQSTKKA</sequence>
<dbReference type="SMART" id="SM00530">
    <property type="entry name" value="HTH_XRE"/>
    <property type="match status" value="1"/>
</dbReference>
<dbReference type="PROSITE" id="PS50943">
    <property type="entry name" value="HTH_CROC1"/>
    <property type="match status" value="1"/>
</dbReference>